<accession>A0A9P9D9A1</accession>
<dbReference type="SUPFAM" id="SSF51197">
    <property type="entry name" value="Clavaminate synthase-like"/>
    <property type="match status" value="1"/>
</dbReference>
<keyword evidence="4" id="KW-1185">Reference proteome</keyword>
<comment type="caution">
    <text evidence="3">The sequence shown here is derived from an EMBL/GenBank/DDBJ whole genome shotgun (WGS) entry which is preliminary data.</text>
</comment>
<evidence type="ECO:0000313" key="3">
    <source>
        <dbReference type="EMBL" id="KAH7114938.1"/>
    </source>
</evidence>
<feature type="compositionally biased region" description="Low complexity" evidence="1">
    <location>
        <begin position="7"/>
        <end position="18"/>
    </location>
</feature>
<dbReference type="Gene3D" id="2.60.120.650">
    <property type="entry name" value="Cupin"/>
    <property type="match status" value="1"/>
</dbReference>
<feature type="region of interest" description="Disordered" evidence="1">
    <location>
        <begin position="1"/>
        <end position="31"/>
    </location>
</feature>
<gene>
    <name evidence="3" type="ORF">B0J13DRAFT_514824</name>
</gene>
<organism evidence="3 4">
    <name type="scientific">Dactylonectria estremocensis</name>
    <dbReference type="NCBI Taxonomy" id="1079267"/>
    <lineage>
        <taxon>Eukaryota</taxon>
        <taxon>Fungi</taxon>
        <taxon>Dikarya</taxon>
        <taxon>Ascomycota</taxon>
        <taxon>Pezizomycotina</taxon>
        <taxon>Sordariomycetes</taxon>
        <taxon>Hypocreomycetidae</taxon>
        <taxon>Hypocreales</taxon>
        <taxon>Nectriaceae</taxon>
        <taxon>Dactylonectria</taxon>
    </lineage>
</organism>
<dbReference type="EMBL" id="JAGMUU010000040">
    <property type="protein sequence ID" value="KAH7114938.1"/>
    <property type="molecule type" value="Genomic_DNA"/>
</dbReference>
<evidence type="ECO:0000313" key="4">
    <source>
        <dbReference type="Proteomes" id="UP000717696"/>
    </source>
</evidence>
<dbReference type="OrthoDB" id="1678912at2759"/>
<evidence type="ECO:0000259" key="2">
    <source>
        <dbReference type="Pfam" id="PF02373"/>
    </source>
</evidence>
<dbReference type="InterPro" id="IPR003347">
    <property type="entry name" value="JmjC_dom"/>
</dbReference>
<dbReference type="Proteomes" id="UP000717696">
    <property type="component" value="Unassembled WGS sequence"/>
</dbReference>
<reference evidence="3" key="1">
    <citation type="journal article" date="2021" name="Nat. Commun.">
        <title>Genetic determinants of endophytism in the Arabidopsis root mycobiome.</title>
        <authorList>
            <person name="Mesny F."/>
            <person name="Miyauchi S."/>
            <person name="Thiergart T."/>
            <person name="Pickel B."/>
            <person name="Atanasova L."/>
            <person name="Karlsson M."/>
            <person name="Huettel B."/>
            <person name="Barry K.W."/>
            <person name="Haridas S."/>
            <person name="Chen C."/>
            <person name="Bauer D."/>
            <person name="Andreopoulos W."/>
            <person name="Pangilinan J."/>
            <person name="LaButti K."/>
            <person name="Riley R."/>
            <person name="Lipzen A."/>
            <person name="Clum A."/>
            <person name="Drula E."/>
            <person name="Henrissat B."/>
            <person name="Kohler A."/>
            <person name="Grigoriev I.V."/>
            <person name="Martin F.M."/>
            <person name="Hacquard S."/>
        </authorList>
    </citation>
    <scope>NUCLEOTIDE SEQUENCE</scope>
    <source>
        <strain evidence="3">MPI-CAGE-AT-0021</strain>
    </source>
</reference>
<feature type="region of interest" description="Disordered" evidence="1">
    <location>
        <begin position="332"/>
        <end position="370"/>
    </location>
</feature>
<name>A0A9P9D9A1_9HYPO</name>
<proteinExistence type="predicted"/>
<dbReference type="Pfam" id="PF02373">
    <property type="entry name" value="JmjC"/>
    <property type="match status" value="1"/>
</dbReference>
<feature type="domain" description="JmjC" evidence="2">
    <location>
        <begin position="213"/>
        <end position="303"/>
    </location>
</feature>
<protein>
    <recommendedName>
        <fullName evidence="2">JmjC domain-containing protein</fullName>
    </recommendedName>
</protein>
<dbReference type="AlphaFoldDB" id="A0A9P9D9A1"/>
<sequence>MSRDSDTAASTSTAGTADIRLTSPDASAPGSSPKFILSAADMGEGLIQALQKIITLDDFDNEILVPLPPIDLDLFKAKFNAKDYDCQYTANIFKPGPKGKGYTHVYISECKSDFEWPDFPKEVKIPTHEEARTWLDTFFSDLPEDPVPYFSGHLDVPYEDLLNPGPEILEELDLADLHRPYWHIGGDKSANRHHTEDLDCLEGTIAYGLRSANLVLAGVKLWILIAMRHTKKFEDFITEMWECNKCSQRVGHQSLLISPSRLEKEEIDFYIKIAGPGKLILPHLCQYHGIVNMGPGIALSVNFKLPGDRLISKGLRRCNRCGVSTFTGRHRVPSVDPPAELEDSQSGDLERAALPSEVPGRKRKACEEFPRKPKTTRAIERRLGDLEKKVKASDPSCRIPQIDPSKLSERQLDVFERVVAIRSKLAMNQLVTLTRELQRQQPVMAQDLDVPQPEDLIDKRILHLKRAVEESALSKFRVRYAQVCLARAVDEDKKDKGLARAGHNDIQARAERLEMSKADINYHLQEGRKWATICGPHEGLLPLILLDSNNKFKIPKKGWHELRGQYLEDFHGLLDDPFTQDLDAAGKVFLDILDGLEKVVKWEPALTDAARDEDLASALKSYMLLTKQSSRLGYVVSNTMGEWPTLDGSWHSR</sequence>
<evidence type="ECO:0000256" key="1">
    <source>
        <dbReference type="SAM" id="MobiDB-lite"/>
    </source>
</evidence>